<dbReference type="AlphaFoldDB" id="A0A9N9A1E5"/>
<keyword evidence="3" id="KW-1185">Reference proteome</keyword>
<evidence type="ECO:0000256" key="1">
    <source>
        <dbReference type="SAM" id="MobiDB-lite"/>
    </source>
</evidence>
<evidence type="ECO:0000313" key="2">
    <source>
        <dbReference type="EMBL" id="CAG8513596.1"/>
    </source>
</evidence>
<dbReference type="EMBL" id="CAJVPY010001247">
    <property type="protein sequence ID" value="CAG8513596.1"/>
    <property type="molecule type" value="Genomic_DNA"/>
</dbReference>
<dbReference type="OrthoDB" id="10539990at2759"/>
<feature type="region of interest" description="Disordered" evidence="1">
    <location>
        <begin position="96"/>
        <end position="142"/>
    </location>
</feature>
<accession>A0A9N9A1E5</accession>
<organism evidence="2 3">
    <name type="scientific">Dentiscutata erythropus</name>
    <dbReference type="NCBI Taxonomy" id="1348616"/>
    <lineage>
        <taxon>Eukaryota</taxon>
        <taxon>Fungi</taxon>
        <taxon>Fungi incertae sedis</taxon>
        <taxon>Mucoromycota</taxon>
        <taxon>Glomeromycotina</taxon>
        <taxon>Glomeromycetes</taxon>
        <taxon>Diversisporales</taxon>
        <taxon>Gigasporaceae</taxon>
        <taxon>Dentiscutata</taxon>
    </lineage>
</organism>
<reference evidence="2" key="1">
    <citation type="submission" date="2021-06" db="EMBL/GenBank/DDBJ databases">
        <authorList>
            <person name="Kallberg Y."/>
            <person name="Tangrot J."/>
            <person name="Rosling A."/>
        </authorList>
    </citation>
    <scope>NUCLEOTIDE SEQUENCE</scope>
    <source>
        <strain evidence="2">MA453B</strain>
    </source>
</reference>
<gene>
    <name evidence="2" type="ORF">DERYTH_LOCUS3510</name>
</gene>
<evidence type="ECO:0000313" key="3">
    <source>
        <dbReference type="Proteomes" id="UP000789405"/>
    </source>
</evidence>
<feature type="region of interest" description="Disordered" evidence="1">
    <location>
        <begin position="1"/>
        <end position="35"/>
    </location>
</feature>
<sequence length="248" mass="29895">MDDPRTKNLYEEEGANFQSKFSKKRKTNREDSVKSKNIQNEISLNDVKLAIESRNPTQIISQIQIPSTFTKKRKRNQFQVSENSYNLENNEHNNDHFEDNHFENNKHNDNHFENNKHNNDHFEDNHFENNEHNDDYFEDNRFENNKHNNEYFKDNRFENNKHNDDHFEDNRNKHSDDHFEDNHFGNNELEFLDNSNRIIENDDEILMSSDDYEDIEDVESIPTNPFQAPKINFNEFIPELNANIDDLL</sequence>
<name>A0A9N9A1E5_9GLOM</name>
<feature type="region of interest" description="Disordered" evidence="1">
    <location>
        <begin position="151"/>
        <end position="170"/>
    </location>
</feature>
<protein>
    <submittedName>
        <fullName evidence="2">12266_t:CDS:1</fullName>
    </submittedName>
</protein>
<feature type="compositionally biased region" description="Basic and acidic residues" evidence="1">
    <location>
        <begin position="1"/>
        <end position="10"/>
    </location>
</feature>
<comment type="caution">
    <text evidence="2">The sequence shown here is derived from an EMBL/GenBank/DDBJ whole genome shotgun (WGS) entry which is preliminary data.</text>
</comment>
<proteinExistence type="predicted"/>
<dbReference type="Proteomes" id="UP000789405">
    <property type="component" value="Unassembled WGS sequence"/>
</dbReference>